<dbReference type="RefSeq" id="XP_005109438.2">
    <property type="nucleotide sequence ID" value="XM_005109381.3"/>
</dbReference>
<feature type="compositionally biased region" description="Polar residues" evidence="2">
    <location>
        <begin position="527"/>
        <end position="540"/>
    </location>
</feature>
<feature type="region of interest" description="Disordered" evidence="2">
    <location>
        <begin position="1735"/>
        <end position="1764"/>
    </location>
</feature>
<keyword evidence="3" id="KW-1185">Reference proteome</keyword>
<feature type="compositionally biased region" description="Low complexity" evidence="2">
    <location>
        <begin position="766"/>
        <end position="793"/>
    </location>
</feature>
<evidence type="ECO:0000313" key="4">
    <source>
        <dbReference type="RefSeq" id="XP_005109438.2"/>
    </source>
</evidence>
<feature type="compositionally biased region" description="Basic and acidic residues" evidence="2">
    <location>
        <begin position="395"/>
        <end position="415"/>
    </location>
</feature>
<dbReference type="Proteomes" id="UP000694888">
    <property type="component" value="Unplaced"/>
</dbReference>
<feature type="compositionally biased region" description="Low complexity" evidence="2">
    <location>
        <begin position="1212"/>
        <end position="1240"/>
    </location>
</feature>
<feature type="compositionally biased region" description="Basic residues" evidence="2">
    <location>
        <begin position="2438"/>
        <end position="2451"/>
    </location>
</feature>
<feature type="region of interest" description="Disordered" evidence="2">
    <location>
        <begin position="1"/>
        <end position="56"/>
    </location>
</feature>
<feature type="region of interest" description="Disordered" evidence="2">
    <location>
        <begin position="722"/>
        <end position="746"/>
    </location>
</feature>
<feature type="compositionally biased region" description="Basic and acidic residues" evidence="2">
    <location>
        <begin position="1"/>
        <end position="25"/>
    </location>
</feature>
<feature type="compositionally biased region" description="Low complexity" evidence="2">
    <location>
        <begin position="909"/>
        <end position="927"/>
    </location>
</feature>
<dbReference type="InterPro" id="IPR026163">
    <property type="entry name" value="Nckap5l"/>
</dbReference>
<feature type="compositionally biased region" description="Polar residues" evidence="2">
    <location>
        <begin position="497"/>
        <end position="507"/>
    </location>
</feature>
<feature type="compositionally biased region" description="Polar residues" evidence="2">
    <location>
        <begin position="1450"/>
        <end position="1497"/>
    </location>
</feature>
<dbReference type="GeneID" id="101859276"/>
<feature type="compositionally biased region" description="Low complexity" evidence="2">
    <location>
        <begin position="1254"/>
        <end position="1268"/>
    </location>
</feature>
<feature type="compositionally biased region" description="Low complexity" evidence="2">
    <location>
        <begin position="330"/>
        <end position="346"/>
    </location>
</feature>
<feature type="region of interest" description="Disordered" evidence="2">
    <location>
        <begin position="2394"/>
        <end position="2497"/>
    </location>
</feature>
<feature type="region of interest" description="Disordered" evidence="2">
    <location>
        <begin position="999"/>
        <end position="1038"/>
    </location>
</feature>
<feature type="region of interest" description="Disordered" evidence="2">
    <location>
        <begin position="395"/>
        <end position="427"/>
    </location>
</feature>
<feature type="region of interest" description="Disordered" evidence="2">
    <location>
        <begin position="1173"/>
        <end position="1355"/>
    </location>
</feature>
<feature type="region of interest" description="Disordered" evidence="2">
    <location>
        <begin position="2250"/>
        <end position="2280"/>
    </location>
</feature>
<dbReference type="PANTHER" id="PTHR21740">
    <property type="entry name" value="NCK-ASSOCIATED PROTEIN 5"/>
    <property type="match status" value="1"/>
</dbReference>
<organism evidence="3 4">
    <name type="scientific">Aplysia californica</name>
    <name type="common">California sea hare</name>
    <dbReference type="NCBI Taxonomy" id="6500"/>
    <lineage>
        <taxon>Eukaryota</taxon>
        <taxon>Metazoa</taxon>
        <taxon>Spiralia</taxon>
        <taxon>Lophotrochozoa</taxon>
        <taxon>Mollusca</taxon>
        <taxon>Gastropoda</taxon>
        <taxon>Heterobranchia</taxon>
        <taxon>Euthyneura</taxon>
        <taxon>Tectipleura</taxon>
        <taxon>Aplysiida</taxon>
        <taxon>Aplysioidea</taxon>
        <taxon>Aplysiidae</taxon>
        <taxon>Aplysia</taxon>
    </lineage>
</organism>
<feature type="compositionally biased region" description="Pro residues" evidence="2">
    <location>
        <begin position="2320"/>
        <end position="2329"/>
    </location>
</feature>
<feature type="compositionally biased region" description="Polar residues" evidence="2">
    <location>
        <begin position="2402"/>
        <end position="2419"/>
    </location>
</feature>
<feature type="region of interest" description="Disordered" evidence="2">
    <location>
        <begin position="646"/>
        <end position="710"/>
    </location>
</feature>
<feature type="compositionally biased region" description="Polar residues" evidence="2">
    <location>
        <begin position="2251"/>
        <end position="2280"/>
    </location>
</feature>
<feature type="compositionally biased region" description="Polar residues" evidence="2">
    <location>
        <begin position="1018"/>
        <end position="1029"/>
    </location>
</feature>
<accession>A0ABM0K5V3</accession>
<feature type="region of interest" description="Disordered" evidence="2">
    <location>
        <begin position="2297"/>
        <end position="2363"/>
    </location>
</feature>
<feature type="compositionally biased region" description="Low complexity" evidence="2">
    <location>
        <begin position="654"/>
        <end position="666"/>
    </location>
</feature>
<feature type="compositionally biased region" description="Polar residues" evidence="2">
    <location>
        <begin position="725"/>
        <end position="741"/>
    </location>
</feature>
<feature type="coiled-coil region" evidence="1">
    <location>
        <begin position="97"/>
        <end position="233"/>
    </location>
</feature>
<feature type="region of interest" description="Disordered" evidence="2">
    <location>
        <begin position="299"/>
        <end position="348"/>
    </location>
</feature>
<feature type="region of interest" description="Disordered" evidence="2">
    <location>
        <begin position="497"/>
        <end position="540"/>
    </location>
</feature>
<keyword evidence="1" id="KW-0175">Coiled coil</keyword>
<protein>
    <submittedName>
        <fullName evidence="4">Uncharacterized protein LOC101859276</fullName>
    </submittedName>
</protein>
<feature type="compositionally biased region" description="Basic and acidic residues" evidence="2">
    <location>
        <begin position="2423"/>
        <end position="2432"/>
    </location>
</feature>
<evidence type="ECO:0000256" key="1">
    <source>
        <dbReference type="SAM" id="Coils"/>
    </source>
</evidence>
<feature type="compositionally biased region" description="Pro residues" evidence="2">
    <location>
        <begin position="794"/>
        <end position="806"/>
    </location>
</feature>
<feature type="region of interest" description="Disordered" evidence="2">
    <location>
        <begin position="1063"/>
        <end position="1093"/>
    </location>
</feature>
<feature type="compositionally biased region" description="Low complexity" evidence="2">
    <location>
        <begin position="827"/>
        <end position="841"/>
    </location>
</feature>
<reference evidence="4" key="1">
    <citation type="submission" date="2025-08" db="UniProtKB">
        <authorList>
            <consortium name="RefSeq"/>
        </authorList>
    </citation>
    <scope>IDENTIFICATION</scope>
</reference>
<evidence type="ECO:0000256" key="2">
    <source>
        <dbReference type="SAM" id="MobiDB-lite"/>
    </source>
</evidence>
<name>A0ABM0K5V3_APLCA</name>
<feature type="region of interest" description="Disordered" evidence="2">
    <location>
        <begin position="1375"/>
        <end position="1401"/>
    </location>
</feature>
<proteinExistence type="predicted"/>
<feature type="region of interest" description="Disordered" evidence="2">
    <location>
        <begin position="1450"/>
        <end position="1505"/>
    </location>
</feature>
<dbReference type="PANTHER" id="PTHR21740:SF8">
    <property type="entry name" value="NCK-ASSOCIATED PROTEIN 5"/>
    <property type="match status" value="1"/>
</dbReference>
<feature type="compositionally biased region" description="Basic and acidic residues" evidence="2">
    <location>
        <begin position="33"/>
        <end position="43"/>
    </location>
</feature>
<feature type="compositionally biased region" description="Polar residues" evidence="2">
    <location>
        <begin position="45"/>
        <end position="55"/>
    </location>
</feature>
<gene>
    <name evidence="4" type="primary">LOC101859276</name>
</gene>
<evidence type="ECO:0000313" key="3">
    <source>
        <dbReference type="Proteomes" id="UP000694888"/>
    </source>
</evidence>
<feature type="region of interest" description="Disordered" evidence="2">
    <location>
        <begin position="761"/>
        <end position="960"/>
    </location>
</feature>
<feature type="compositionally biased region" description="Basic and acidic residues" evidence="2">
    <location>
        <begin position="1748"/>
        <end position="1764"/>
    </location>
</feature>
<feature type="region of interest" description="Disordered" evidence="2">
    <location>
        <begin position="2064"/>
        <end position="2125"/>
    </location>
</feature>
<feature type="compositionally biased region" description="Basic and acidic residues" evidence="2">
    <location>
        <begin position="2452"/>
        <end position="2464"/>
    </location>
</feature>
<feature type="compositionally biased region" description="Basic and acidic residues" evidence="2">
    <location>
        <begin position="1333"/>
        <end position="1348"/>
    </location>
</feature>
<sequence>MASNDQSERRKVSELKHQLSEERQAAKKTIGKLQRELQRRKGDASPSSPEVQQSLMKELDRERTMRLDAERRLGDMQVESDSGRARLKALQDEFRKMNEVVANVLQYKTKIDQLKQESASMKTTYENNLQKYCNHLSTLERDNVMLMNQVKKMEAQLHGKGDERDKSKLLLERLKMVEAENSALVLENEQQRQQYEKCLDEIANQVVQALLAQKTLREECLKLQSRVKDLELQNKHLNILFHQRVRFTSDSVLQVQHTHVCHSSAASGTTGAVSMPHGEMTVHFLDNAESLQSMCSEIMIDDSPGKPQLSSPPPWLKEKLAVSPGRTREVSASSSSSSSTTSPSVSDMKEQIIQMKIETEFPATNTSPKVKHISISERRTRSLERGMSSLMSHVRKAEHGAVRGRRGSETQDRSHASRPRLKQSASVDAIGQMESAESFNPWQLGNGVANTPHAVDLNTTWNGTDSALLPHTDPNHSSFEAFNKDFAKLLSKHSVEDNITSTPQTPRNVDIKKKDKSKLSSPPRTNPPNSQSSRRIPQHTSKNYANVTPALRNPFAETSPTPKSPSHASSQYYYYDYSDEDSDSRPVSRDFSTASTMSLNELLDSSMEGEVAIDDDFFSDWSSVRLSPQKRLDNLSGQAISNKALEASNKAGHSTSSSSSRSTSSSPDASGIPLLQGSFYEKGDHSKYGPPFSRSGFADTKGVNPSAQKGVVEKATVRNLVPLKSRSQQTKSKIALTSATSPPVRPNATVVSAEVHADVTGHCQHSSSPSPNLSQKSQDLGYASKGSLSQSSPSPSPSMPHRPAPPWLHNSGVSLADMRTSPHMIASPDSPSSSSSTSSSTRLVRPGQLGVSKSSTQRGVSAPHATGHSDSKSSPEVVGGRGGPGSRSLTVERRSERAPQLPTSENSKKSLPLSKGSGDTQSKSASKIPPPIAKKPSKAAKGDSGQTEDQESASEFPGPGNTDVIVGYLLQSHLPQVPLSTNALDDVVRLSLKDTGDFKSRTRSDSIGTSLPPKCHSSDSSCENLSTERSVGKDDGYSTMSSDIHPEILDKFGDSLCRKLSETDSEPPFSESLLGTLRDAKTQSPVTPRGVNDDSVLEGSVFCTPEADVSLSSVVSTSSGDLSGTYASAASVATAGNVDCENATLTKSPVPSADDSCEQMPCAGLSKGRCRSASVSSSASSEQGKSAQPSRLPWMSRRHSDDFSLQQTRGGSLPSPRSSTSSLDCSRPRSPSKRSSFPGSAIPVPCTSPRSPKAKAPSSTSKATTTKAVPDSPNRLPKGYFCGSTTVKSSPRDPTKPPTGRALQSKGRKEASKTAVLSSMQKGTQKKLWGRRQKADSCESHTAQDRGKNSNSLNVEKESLQSDQINEFLSSTETASHNTPAFGTSNPKTSCQNSEGPKSSLNAPLRSMIIMNNEAFRQFSSDSDISGDESCVSKVTVNCGAKLVEQSKNVDASESELRLNTSGEYQSLETSSSHAAPSQTRELSPSFPVNEQGTNSFYPEPRFVGNDLPLPHQQTLCDPHTFASGSLKTSSPFSSCHDLAQEGQDSFRLRRCRSEQNLCLGRQVSPGSQQTWIHSQGSNPHTLRATSSLEEIRSPLSSRPSVDDWWHNAHRSANVSPAFKHFLITANEEDSHTAPCFLPMFRPHITHHGYPGYSRSLRLNLSDVTELDEETSVGSLVDLTGDESPRLSVEEQKQFKSQFYSLCKVDSHRSLLSAGSRDRQSFTSLTELLSNKSFDTLGSGAENEAEVGEQRKQSSGEDEKDEAALREFDEISKQIASLSQTVDALNLSLCSLNSGEHESSAVGGTDPVPYLVVQNATKSGSTDEYHWLDDEFFVASFNGKTSVLPGNENFVEASSQRDSPGDVKFRHSGVSPAMGENSPLCSPDFGSHKRDTWPLADTEGLRHGERSSFIFRPDGQNWSLSKTVSPEKHVSAPVLDGQQDPQLRRWIDGRQDGEKEEAIGGANCGEHMKPNDLDLFAASSEESDDSLASDIGLDHMICQRLFGRKGHAGPSMGQVWLPGGTHLHSHNLMMSLVQRSAAAQLLVSQRLDTSSLGAEQEVGTTWDSAMGCGSIMKSPTGSSRTEPKQKSCPVGRVSPGNAEQGEDGPTSSNSLRTHMPKQEDSSLYVQGQNSCKSLDRETADRTTAMVCHDSLPTSTEGVQEDFAAQRSRIPSMGCGRQRAGNKSKQNFDLTSYSDFVKELKTSGAKLSGSTVPPRRPIVTNGSLRFHKANKLPVRPTSLPCKTDKRFLQFPQRDSNPYENTLDPQGPSSEATLTKPLTSSQPNCVLPTVHVITNPPHRPHSASVAGTNFPVSPGREGSPAMSPPPLPPRQPLITHTQDGRPQVMIRPHNVRSPTGDSRGETVRPQSFNQYLIDKSKAELSSSVTPDGEVDFERIRHCSDSGPPANSESQVFQVQGDLQSRNQKKSVEKSKVERPLSWIPRRKRLSKRDRSKRLREGERSLKDTSGKRGSRGTRLWCDLDLSDDGNSASDSSREADCSS</sequence>